<evidence type="ECO:0000256" key="1">
    <source>
        <dbReference type="ARBA" id="ARBA00008068"/>
    </source>
</evidence>
<feature type="domain" description="GH3 C-terminal" evidence="4">
    <location>
        <begin position="436"/>
        <end position="559"/>
    </location>
</feature>
<dbReference type="Pfam" id="PF23571">
    <property type="entry name" value="GH3_M"/>
    <property type="match status" value="1"/>
</dbReference>
<dbReference type="InterPro" id="IPR004993">
    <property type="entry name" value="GH3"/>
</dbReference>
<keyword evidence="2" id="KW-0436">Ligase</keyword>
<dbReference type="OrthoDB" id="10004661at2759"/>
<comment type="similarity">
    <text evidence="1">Belongs to the IAA-amido conjugating enzyme family.</text>
</comment>
<dbReference type="Pfam" id="PF23572">
    <property type="entry name" value="GH3_C"/>
    <property type="match status" value="1"/>
</dbReference>
<evidence type="ECO:0000256" key="2">
    <source>
        <dbReference type="ARBA" id="ARBA00022598"/>
    </source>
</evidence>
<evidence type="ECO:0000313" key="5">
    <source>
        <dbReference type="EMBL" id="KFK35356.1"/>
    </source>
</evidence>
<dbReference type="PANTHER" id="PTHR31901">
    <property type="entry name" value="GH3 DOMAIN-CONTAINING PROTEIN"/>
    <property type="match status" value="1"/>
</dbReference>
<gene>
    <name evidence="5" type="ordered locus">AALP_Aa5g274100</name>
</gene>
<proteinExistence type="inferred from homology"/>
<dbReference type="EMBL" id="CM002873">
    <property type="protein sequence ID" value="KFK35356.1"/>
    <property type="molecule type" value="Genomic_DNA"/>
</dbReference>
<accession>A0A087GZQ4</accession>
<keyword evidence="6" id="KW-1185">Reference proteome</keyword>
<dbReference type="GO" id="GO:0005737">
    <property type="term" value="C:cytoplasm"/>
    <property type="evidence" value="ECO:0007669"/>
    <property type="project" value="TreeGrafter"/>
</dbReference>
<sequence length="584" mass="66504">MRQNFDLNDLYNGNLKVLDDLTSNVKQIQDDLLKEILTLNAETEYLQRFLHGSSDKELFKTNLPVVTYEDVRPYIDRVANGEPFDVLSAMPITGLNLSSGTSGGKQKRLPLNDKYLKNMRFIYDIRSLIISKHVDGVEQGKGLMFLFTRPESKTSSGLLTTIVSTTFFKSKYFKDRPSYWYNSFTSPDEVFWCLDNKQGLYCHFLCGLVQRDDVVRVGALFSSLLIRAFTFLENNWRELCSNIRSGQVSTWVTDPSCRESVSKILRGPNPELADFIEEKCSQKSWQGIIRQLWPNAKFIESVFTGQMAQYVPTLEFYSNKLPLVSTTYGASESFFGVNVNPLCKPQDVTYTFMPNISYFEFLHIDEGNNNEIVELANVKLGHYYAPVVTTFAGLYRYKVDDILEVTGFHNNAPQFRFARRKNVVLSIQTEATTEDDLLNAVTNAKLVLESTDLMLMDFTSYADISTAPGHYVLYWELKTKNFNNNNLTTKLDEKVFAECCYVVEESLDPLYRKERTKDGTIGALEIRVVQNGTFDALMDFFISRGGSISQYKTPVGIKSSDALAVLENKVLARFFSIKSPPLDP</sequence>
<dbReference type="AlphaFoldDB" id="A0A087GZQ4"/>
<evidence type="ECO:0000313" key="6">
    <source>
        <dbReference type="Proteomes" id="UP000029120"/>
    </source>
</evidence>
<dbReference type="InterPro" id="IPR055377">
    <property type="entry name" value="GH3_M"/>
</dbReference>
<dbReference type="OMA" id="KNCELFR"/>
<name>A0A087GZQ4_ARAAL</name>
<reference evidence="6" key="1">
    <citation type="journal article" date="2015" name="Nat. Plants">
        <title>Genome expansion of Arabis alpina linked with retrotransposition and reduced symmetric DNA methylation.</title>
        <authorList>
            <person name="Willing E.M."/>
            <person name="Rawat V."/>
            <person name="Mandakova T."/>
            <person name="Maumus F."/>
            <person name="James G.V."/>
            <person name="Nordstroem K.J."/>
            <person name="Becker C."/>
            <person name="Warthmann N."/>
            <person name="Chica C."/>
            <person name="Szarzynska B."/>
            <person name="Zytnicki M."/>
            <person name="Albani M.C."/>
            <person name="Kiefer C."/>
            <person name="Bergonzi S."/>
            <person name="Castaings L."/>
            <person name="Mateos J.L."/>
            <person name="Berns M.C."/>
            <person name="Bujdoso N."/>
            <person name="Piofczyk T."/>
            <person name="de Lorenzo L."/>
            <person name="Barrero-Sicilia C."/>
            <person name="Mateos I."/>
            <person name="Piednoel M."/>
            <person name="Hagmann J."/>
            <person name="Chen-Min-Tao R."/>
            <person name="Iglesias-Fernandez R."/>
            <person name="Schuster S.C."/>
            <person name="Alonso-Blanco C."/>
            <person name="Roudier F."/>
            <person name="Carbonero P."/>
            <person name="Paz-Ares J."/>
            <person name="Davis S.J."/>
            <person name="Pecinka A."/>
            <person name="Quesneville H."/>
            <person name="Colot V."/>
            <person name="Lysak M.A."/>
            <person name="Weigel D."/>
            <person name="Coupland G."/>
            <person name="Schneeberger K."/>
        </authorList>
    </citation>
    <scope>NUCLEOTIDE SEQUENCE [LARGE SCALE GENOMIC DNA]</scope>
    <source>
        <strain evidence="6">cv. Pajares</strain>
    </source>
</reference>
<dbReference type="eggNOG" id="ENOG502QR80">
    <property type="taxonomic scope" value="Eukaryota"/>
</dbReference>
<dbReference type="Gramene" id="KFK35356">
    <property type="protein sequence ID" value="KFK35356"/>
    <property type="gene ID" value="AALP_AA5G274100"/>
</dbReference>
<evidence type="ECO:0000259" key="4">
    <source>
        <dbReference type="Pfam" id="PF23572"/>
    </source>
</evidence>
<dbReference type="Proteomes" id="UP000029120">
    <property type="component" value="Chromosome 5"/>
</dbReference>
<organism evidence="5 6">
    <name type="scientific">Arabis alpina</name>
    <name type="common">Alpine rock-cress</name>
    <dbReference type="NCBI Taxonomy" id="50452"/>
    <lineage>
        <taxon>Eukaryota</taxon>
        <taxon>Viridiplantae</taxon>
        <taxon>Streptophyta</taxon>
        <taxon>Embryophyta</taxon>
        <taxon>Tracheophyta</taxon>
        <taxon>Spermatophyta</taxon>
        <taxon>Magnoliopsida</taxon>
        <taxon>eudicotyledons</taxon>
        <taxon>Gunneridae</taxon>
        <taxon>Pentapetalae</taxon>
        <taxon>rosids</taxon>
        <taxon>malvids</taxon>
        <taxon>Brassicales</taxon>
        <taxon>Brassicaceae</taxon>
        <taxon>Arabideae</taxon>
        <taxon>Arabis</taxon>
    </lineage>
</organism>
<feature type="domain" description="GH3 middle" evidence="3">
    <location>
        <begin position="350"/>
        <end position="420"/>
    </location>
</feature>
<dbReference type="PANTHER" id="PTHR31901:SF33">
    <property type="entry name" value="INDOLE-3-ACETIC ACID-AMIDO SYNTHETASE GH3.17"/>
    <property type="match status" value="1"/>
</dbReference>
<evidence type="ECO:0000259" key="3">
    <source>
        <dbReference type="Pfam" id="PF23571"/>
    </source>
</evidence>
<dbReference type="InterPro" id="IPR055378">
    <property type="entry name" value="GH3_C"/>
</dbReference>
<protein>
    <submittedName>
        <fullName evidence="5">Uncharacterized protein</fullName>
    </submittedName>
</protein>
<dbReference type="Pfam" id="PF03321">
    <property type="entry name" value="GH3"/>
    <property type="match status" value="1"/>
</dbReference>
<dbReference type="GO" id="GO:0016881">
    <property type="term" value="F:acid-amino acid ligase activity"/>
    <property type="evidence" value="ECO:0007669"/>
    <property type="project" value="TreeGrafter"/>
</dbReference>